<evidence type="ECO:0000256" key="1">
    <source>
        <dbReference type="SAM" id="Phobius"/>
    </source>
</evidence>
<keyword evidence="1" id="KW-1133">Transmembrane helix</keyword>
<comment type="caution">
    <text evidence="2">The sequence shown here is derived from an EMBL/GenBank/DDBJ whole genome shotgun (WGS) entry which is preliminary data.</text>
</comment>
<proteinExistence type="predicted"/>
<keyword evidence="3" id="KW-1185">Reference proteome</keyword>
<name>A0A3A4JZ32_9NOCA</name>
<dbReference type="AlphaFoldDB" id="A0A3A4JZ32"/>
<keyword evidence="1" id="KW-0812">Transmembrane</keyword>
<organism evidence="2 3">
    <name type="scientific">Nocardia panacis</name>
    <dbReference type="NCBI Taxonomy" id="2340916"/>
    <lineage>
        <taxon>Bacteria</taxon>
        <taxon>Bacillati</taxon>
        <taxon>Actinomycetota</taxon>
        <taxon>Actinomycetes</taxon>
        <taxon>Mycobacteriales</taxon>
        <taxon>Nocardiaceae</taxon>
        <taxon>Nocardia</taxon>
    </lineage>
</organism>
<evidence type="ECO:0000313" key="3">
    <source>
        <dbReference type="Proteomes" id="UP000266677"/>
    </source>
</evidence>
<protein>
    <submittedName>
        <fullName evidence="2">NERD domain-containing protein</fullName>
    </submittedName>
</protein>
<dbReference type="Proteomes" id="UP000266677">
    <property type="component" value="Unassembled WGS sequence"/>
</dbReference>
<feature type="transmembrane region" description="Helical" evidence="1">
    <location>
        <begin position="235"/>
        <end position="260"/>
    </location>
</feature>
<dbReference type="RefSeq" id="WP_120039547.1">
    <property type="nucleotide sequence ID" value="NZ_QZFU01000016.1"/>
</dbReference>
<accession>A0A3A4JZ32</accession>
<gene>
    <name evidence="2" type="ORF">D5S18_10125</name>
</gene>
<evidence type="ECO:0000313" key="2">
    <source>
        <dbReference type="EMBL" id="RJO76625.1"/>
    </source>
</evidence>
<keyword evidence="1" id="KW-0472">Membrane</keyword>
<sequence length="295" mass="31115">MLVRVKTGAELSGAEQEFVDCLRKYPTPSLALVELRVGDARGKRRVSAVVFTPRGLTVLHVLGFKRRQSGILTISGAGEWVISDTPADFDDTRTGSPSDELEQSVFEVRGALERALLDAGDICGAVVLVPLRGVVVRPARTNLRPGRDVVIGNAADPTDLRIYLEGFSAGPRSWTADRVLSACAALGVAEGAPTREDLIADGFEEVVPESPSTIAREVVAREPATPGPGSSGQTAAAWIVAAIGVIGMLIIGGVIINAWVTNPAHPTPTQTTSVRPTPSPPPYRPVECWPLQAGC</sequence>
<dbReference type="EMBL" id="QZFU01000016">
    <property type="protein sequence ID" value="RJO76625.1"/>
    <property type="molecule type" value="Genomic_DNA"/>
</dbReference>
<dbReference type="OrthoDB" id="4570473at2"/>
<reference evidence="2 3" key="1">
    <citation type="submission" date="2018-09" db="EMBL/GenBank/DDBJ databases">
        <title>YIM PH21274 draft genome.</title>
        <authorList>
            <person name="Miao C."/>
        </authorList>
    </citation>
    <scope>NUCLEOTIDE SEQUENCE [LARGE SCALE GENOMIC DNA]</scope>
    <source>
        <strain evidence="2 3">YIM PH 21724</strain>
    </source>
</reference>